<protein>
    <recommendedName>
        <fullName evidence="1">VOC domain-containing protein</fullName>
    </recommendedName>
</protein>
<dbReference type="EMBL" id="BMMH01000029">
    <property type="protein sequence ID" value="GGL41885.1"/>
    <property type="molecule type" value="Genomic_DNA"/>
</dbReference>
<organism evidence="2 3">
    <name type="scientific">Nocardia jinanensis</name>
    <dbReference type="NCBI Taxonomy" id="382504"/>
    <lineage>
        <taxon>Bacteria</taxon>
        <taxon>Bacillati</taxon>
        <taxon>Actinomycetota</taxon>
        <taxon>Actinomycetes</taxon>
        <taxon>Mycobacteriales</taxon>
        <taxon>Nocardiaceae</taxon>
        <taxon>Nocardia</taxon>
    </lineage>
</organism>
<dbReference type="InterPro" id="IPR037523">
    <property type="entry name" value="VOC_core"/>
</dbReference>
<dbReference type="RefSeq" id="WP_063000733.1">
    <property type="nucleotide sequence ID" value="NZ_BMMH01000029.1"/>
</dbReference>
<reference evidence="2" key="1">
    <citation type="journal article" date="2014" name="Int. J. Syst. Evol. Microbiol.">
        <title>Complete genome sequence of Corynebacterium casei LMG S-19264T (=DSM 44701T), isolated from a smear-ripened cheese.</title>
        <authorList>
            <consortium name="US DOE Joint Genome Institute (JGI-PGF)"/>
            <person name="Walter F."/>
            <person name="Albersmeier A."/>
            <person name="Kalinowski J."/>
            <person name="Ruckert C."/>
        </authorList>
    </citation>
    <scope>NUCLEOTIDE SEQUENCE</scope>
    <source>
        <strain evidence="2">CGMCC 4.3508</strain>
    </source>
</reference>
<dbReference type="InterPro" id="IPR004360">
    <property type="entry name" value="Glyas_Fos-R_dOase_dom"/>
</dbReference>
<comment type="caution">
    <text evidence="2">The sequence shown here is derived from an EMBL/GenBank/DDBJ whole genome shotgun (WGS) entry which is preliminary data.</text>
</comment>
<keyword evidence="3" id="KW-1185">Reference proteome</keyword>
<reference evidence="2" key="2">
    <citation type="submission" date="2020-09" db="EMBL/GenBank/DDBJ databases">
        <authorList>
            <person name="Sun Q."/>
            <person name="Zhou Y."/>
        </authorList>
    </citation>
    <scope>NUCLEOTIDE SEQUENCE</scope>
    <source>
        <strain evidence="2">CGMCC 4.3508</strain>
    </source>
</reference>
<dbReference type="AlphaFoldDB" id="A0A917RX92"/>
<feature type="domain" description="VOC" evidence="1">
    <location>
        <begin position="7"/>
        <end position="128"/>
    </location>
</feature>
<dbReference type="PROSITE" id="PS51819">
    <property type="entry name" value="VOC"/>
    <property type="match status" value="1"/>
</dbReference>
<evidence type="ECO:0000313" key="3">
    <source>
        <dbReference type="Proteomes" id="UP000638263"/>
    </source>
</evidence>
<accession>A0A917RX92</accession>
<dbReference type="Gene3D" id="3.10.180.10">
    <property type="entry name" value="2,3-Dihydroxybiphenyl 1,2-Dioxygenase, domain 1"/>
    <property type="match status" value="1"/>
</dbReference>
<sequence length="154" mass="16571">MALTGLELHHVALRIRPGTEHATEVFFGEVLGLHPDPGAREIPGIPLFWMDVGNTQLHLFSVEGTSQYARTPDRDPFTQHIAFGVPDIAAARAELDRLGTTYWKAGRGADLQVFTYDPSGAMIELHQIGTCRCQAVARAGSTAAGEGASPLYTA</sequence>
<dbReference type="Proteomes" id="UP000638263">
    <property type="component" value="Unassembled WGS sequence"/>
</dbReference>
<name>A0A917RX92_9NOCA</name>
<proteinExistence type="predicted"/>
<dbReference type="SUPFAM" id="SSF54593">
    <property type="entry name" value="Glyoxalase/Bleomycin resistance protein/Dihydroxybiphenyl dioxygenase"/>
    <property type="match status" value="1"/>
</dbReference>
<evidence type="ECO:0000259" key="1">
    <source>
        <dbReference type="PROSITE" id="PS51819"/>
    </source>
</evidence>
<dbReference type="InterPro" id="IPR029068">
    <property type="entry name" value="Glyas_Bleomycin-R_OHBP_Dase"/>
</dbReference>
<dbReference type="Pfam" id="PF00903">
    <property type="entry name" value="Glyoxalase"/>
    <property type="match status" value="1"/>
</dbReference>
<evidence type="ECO:0000313" key="2">
    <source>
        <dbReference type="EMBL" id="GGL41885.1"/>
    </source>
</evidence>
<gene>
    <name evidence="2" type="ORF">GCM10011588_65790</name>
</gene>